<accession>A0A3G2L2I7</accession>
<organism evidence="4 5">
    <name type="scientific">Euzebyella marina</name>
    <dbReference type="NCBI Taxonomy" id="1761453"/>
    <lineage>
        <taxon>Bacteria</taxon>
        <taxon>Pseudomonadati</taxon>
        <taxon>Bacteroidota</taxon>
        <taxon>Flavobacteriia</taxon>
        <taxon>Flavobacteriales</taxon>
        <taxon>Flavobacteriaceae</taxon>
        <taxon>Euzebyella</taxon>
    </lineage>
</organism>
<dbReference type="InterPro" id="IPR016181">
    <property type="entry name" value="Acyl_CoA_acyltransferase"/>
</dbReference>
<keyword evidence="2" id="KW-0012">Acyltransferase</keyword>
<protein>
    <submittedName>
        <fullName evidence="4">GNAT family N-acetyltransferase</fullName>
    </submittedName>
</protein>
<dbReference type="InterPro" id="IPR000182">
    <property type="entry name" value="GNAT_dom"/>
</dbReference>
<dbReference type="RefSeq" id="WP_121847493.1">
    <property type="nucleotide sequence ID" value="NZ_CP032050.1"/>
</dbReference>
<dbReference type="CDD" id="cd04301">
    <property type="entry name" value="NAT_SF"/>
    <property type="match status" value="1"/>
</dbReference>
<dbReference type="EMBL" id="CP032050">
    <property type="protein sequence ID" value="AYN66441.1"/>
    <property type="molecule type" value="Genomic_DNA"/>
</dbReference>
<dbReference type="OrthoDB" id="5292888at2"/>
<evidence type="ECO:0000313" key="5">
    <source>
        <dbReference type="Proteomes" id="UP000276309"/>
    </source>
</evidence>
<dbReference type="AlphaFoldDB" id="A0A3G2L2I7"/>
<gene>
    <name evidence="4" type="ORF">D1013_03115</name>
</gene>
<evidence type="ECO:0000259" key="3">
    <source>
        <dbReference type="PROSITE" id="PS51186"/>
    </source>
</evidence>
<dbReference type="Gene3D" id="3.40.630.30">
    <property type="match status" value="1"/>
</dbReference>
<dbReference type="InterPro" id="IPR050832">
    <property type="entry name" value="Bact_Acetyltransf"/>
</dbReference>
<feature type="domain" description="N-acetyltransferase" evidence="3">
    <location>
        <begin position="2"/>
        <end position="171"/>
    </location>
</feature>
<dbReference type="Pfam" id="PF00583">
    <property type="entry name" value="Acetyltransf_1"/>
    <property type="match status" value="1"/>
</dbReference>
<evidence type="ECO:0000313" key="4">
    <source>
        <dbReference type="EMBL" id="AYN66441.1"/>
    </source>
</evidence>
<sequence length="183" mass="20631">MIDFQKATLADAEAIAALHALSWQQNYRGSFSDHFLDVEVADERRGVWSQRLEYPKDNQSTWVARSNGKLAGFICTFLKDDQRYGSLVDNLHVSPEFKGKGIGTRLLGVAAEEIENLYPGSGFYLWVLEKNLGAHPFYKSLGGQVIETIKGNDIGDIEIMKVRYYWPKAKDLVALVNSRKQST</sequence>
<dbReference type="GO" id="GO:0016747">
    <property type="term" value="F:acyltransferase activity, transferring groups other than amino-acyl groups"/>
    <property type="evidence" value="ECO:0007669"/>
    <property type="project" value="InterPro"/>
</dbReference>
<dbReference type="PROSITE" id="PS51186">
    <property type="entry name" value="GNAT"/>
    <property type="match status" value="1"/>
</dbReference>
<reference evidence="4 5" key="1">
    <citation type="submission" date="2018-08" db="EMBL/GenBank/DDBJ databases">
        <title>The reduced genetic potential of extracellular carbohydrate catabolism in Euzebyella marina RN62, a Flavobacteriia bacterium isolated from the hadal water.</title>
        <authorList>
            <person name="Xue C."/>
        </authorList>
    </citation>
    <scope>NUCLEOTIDE SEQUENCE [LARGE SCALE GENOMIC DNA]</scope>
    <source>
        <strain evidence="4 5">RN62</strain>
    </source>
</reference>
<dbReference type="PANTHER" id="PTHR43877">
    <property type="entry name" value="AMINOALKYLPHOSPHONATE N-ACETYLTRANSFERASE-RELATED-RELATED"/>
    <property type="match status" value="1"/>
</dbReference>
<keyword evidence="5" id="KW-1185">Reference proteome</keyword>
<evidence type="ECO:0000256" key="1">
    <source>
        <dbReference type="ARBA" id="ARBA00022679"/>
    </source>
</evidence>
<dbReference type="Proteomes" id="UP000276309">
    <property type="component" value="Chromosome"/>
</dbReference>
<dbReference type="KEGG" id="emar:D1013_03115"/>
<evidence type="ECO:0000256" key="2">
    <source>
        <dbReference type="ARBA" id="ARBA00023315"/>
    </source>
</evidence>
<name>A0A3G2L2I7_9FLAO</name>
<keyword evidence="1 4" id="KW-0808">Transferase</keyword>
<proteinExistence type="predicted"/>
<dbReference type="SUPFAM" id="SSF55729">
    <property type="entry name" value="Acyl-CoA N-acyltransferases (Nat)"/>
    <property type="match status" value="1"/>
</dbReference>